<comment type="subcellular location">
    <subcellularLocation>
        <location evidence="1">Membrane</location>
    </subcellularLocation>
</comment>
<reference evidence="11" key="1">
    <citation type="submission" date="2012-12" db="EMBL/GenBank/DDBJ databases">
        <authorList>
            <person name="Hellsten U."/>
            <person name="Grimwood J."/>
            <person name="Chapman J.A."/>
            <person name="Shapiro H."/>
            <person name="Aerts A."/>
            <person name="Otillar R.P."/>
            <person name="Terry A.Y."/>
            <person name="Boore J.L."/>
            <person name="Simakov O."/>
            <person name="Marletaz F."/>
            <person name="Cho S.-J."/>
            <person name="Edsinger-Gonzales E."/>
            <person name="Havlak P."/>
            <person name="Kuo D.-H."/>
            <person name="Larsson T."/>
            <person name="Lv J."/>
            <person name="Arendt D."/>
            <person name="Savage R."/>
            <person name="Osoegawa K."/>
            <person name="de Jong P."/>
            <person name="Lindberg D.R."/>
            <person name="Seaver E.C."/>
            <person name="Weisblat D.A."/>
            <person name="Putnam N.H."/>
            <person name="Grigoriev I.V."/>
            <person name="Rokhsar D.S."/>
        </authorList>
    </citation>
    <scope>NUCLEOTIDE SEQUENCE</scope>
    <source>
        <strain evidence="11">I ESC-2004</strain>
    </source>
</reference>
<keyword evidence="11" id="KW-1185">Reference proteome</keyword>
<feature type="transmembrane region" description="Helical" evidence="6">
    <location>
        <begin position="267"/>
        <end position="286"/>
    </location>
</feature>
<dbReference type="EMBL" id="KB308810">
    <property type="protein sequence ID" value="ELT96503.1"/>
    <property type="molecule type" value="Genomic_DNA"/>
</dbReference>
<feature type="transmembrane region" description="Helical" evidence="6">
    <location>
        <begin position="88"/>
        <end position="110"/>
    </location>
</feature>
<dbReference type="Proteomes" id="UP000014760">
    <property type="component" value="Unassembled WGS sequence"/>
</dbReference>
<feature type="transmembrane region" description="Helical" evidence="6">
    <location>
        <begin position="225"/>
        <end position="246"/>
    </location>
</feature>
<dbReference type="Pfam" id="PF00001">
    <property type="entry name" value="7tm_1"/>
    <property type="match status" value="1"/>
</dbReference>
<evidence type="ECO:0000256" key="7">
    <source>
        <dbReference type="SAM" id="SignalP"/>
    </source>
</evidence>
<organism evidence="9">
    <name type="scientific">Capitella teleta</name>
    <name type="common">Polychaete worm</name>
    <dbReference type="NCBI Taxonomy" id="283909"/>
    <lineage>
        <taxon>Eukaryota</taxon>
        <taxon>Metazoa</taxon>
        <taxon>Spiralia</taxon>
        <taxon>Lophotrochozoa</taxon>
        <taxon>Annelida</taxon>
        <taxon>Polychaeta</taxon>
        <taxon>Sedentaria</taxon>
        <taxon>Scolecida</taxon>
        <taxon>Capitellidae</taxon>
        <taxon>Capitella</taxon>
    </lineage>
</organism>
<feature type="transmembrane region" description="Helical" evidence="6">
    <location>
        <begin position="58"/>
        <end position="79"/>
    </location>
</feature>
<keyword evidence="3 6" id="KW-1133">Transmembrane helix</keyword>
<dbReference type="EMBL" id="AMQN01002262">
    <property type="status" value="NOT_ANNOTATED_CDS"/>
    <property type="molecule type" value="Genomic_DNA"/>
</dbReference>
<proteinExistence type="predicted"/>
<reference evidence="10" key="3">
    <citation type="submission" date="2015-06" db="UniProtKB">
        <authorList>
            <consortium name="EnsemblMetazoa"/>
        </authorList>
    </citation>
    <scope>IDENTIFICATION</scope>
</reference>
<dbReference type="GO" id="GO:0004930">
    <property type="term" value="F:G protein-coupled receptor activity"/>
    <property type="evidence" value="ECO:0007669"/>
    <property type="project" value="InterPro"/>
</dbReference>
<dbReference type="GO" id="GO:0016020">
    <property type="term" value="C:membrane"/>
    <property type="evidence" value="ECO:0007669"/>
    <property type="project" value="UniProtKB-SubCell"/>
</dbReference>
<evidence type="ECO:0000256" key="2">
    <source>
        <dbReference type="ARBA" id="ARBA00022692"/>
    </source>
</evidence>
<dbReference type="AlphaFoldDB" id="R7TRG5"/>
<keyword evidence="4 6" id="KW-0472">Membrane</keyword>
<dbReference type="STRING" id="283909.R7TRG5"/>
<evidence type="ECO:0000256" key="3">
    <source>
        <dbReference type="ARBA" id="ARBA00022989"/>
    </source>
</evidence>
<evidence type="ECO:0000256" key="6">
    <source>
        <dbReference type="SAM" id="Phobius"/>
    </source>
</evidence>
<dbReference type="PROSITE" id="PS50262">
    <property type="entry name" value="G_PROTEIN_RECEP_F1_2"/>
    <property type="match status" value="1"/>
</dbReference>
<evidence type="ECO:0000256" key="4">
    <source>
        <dbReference type="ARBA" id="ARBA00023136"/>
    </source>
</evidence>
<dbReference type="Gene3D" id="1.20.1070.10">
    <property type="entry name" value="Rhodopsin 7-helix transmembrane proteins"/>
    <property type="match status" value="1"/>
</dbReference>
<evidence type="ECO:0000313" key="10">
    <source>
        <dbReference type="EnsemblMetazoa" id="CapteP216035"/>
    </source>
</evidence>
<reference evidence="9 11" key="2">
    <citation type="journal article" date="2013" name="Nature">
        <title>Insights into bilaterian evolution from three spiralian genomes.</title>
        <authorList>
            <person name="Simakov O."/>
            <person name="Marletaz F."/>
            <person name="Cho S.J."/>
            <person name="Edsinger-Gonzales E."/>
            <person name="Havlak P."/>
            <person name="Hellsten U."/>
            <person name="Kuo D.H."/>
            <person name="Larsson T."/>
            <person name="Lv J."/>
            <person name="Arendt D."/>
            <person name="Savage R."/>
            <person name="Osoegawa K."/>
            <person name="de Jong P."/>
            <person name="Grimwood J."/>
            <person name="Chapman J.A."/>
            <person name="Shapiro H."/>
            <person name="Aerts A."/>
            <person name="Otillar R.P."/>
            <person name="Terry A.Y."/>
            <person name="Boore J.L."/>
            <person name="Grigoriev I.V."/>
            <person name="Lindberg D.R."/>
            <person name="Seaver E.C."/>
            <person name="Weisblat D.A."/>
            <person name="Putnam N.H."/>
            <person name="Rokhsar D.S."/>
        </authorList>
    </citation>
    <scope>NUCLEOTIDE SEQUENCE</scope>
    <source>
        <strain evidence="9 11">I ESC-2004</strain>
    </source>
</reference>
<name>R7TRG5_CAPTE</name>
<evidence type="ECO:0000259" key="8">
    <source>
        <dbReference type="PROSITE" id="PS50262"/>
    </source>
</evidence>
<keyword evidence="7" id="KW-0732">Signal</keyword>
<gene>
    <name evidence="9" type="ORF">CAPTEDRAFT_216035</name>
</gene>
<keyword evidence="2 6" id="KW-0812">Transmembrane</keyword>
<evidence type="ECO:0000256" key="5">
    <source>
        <dbReference type="SAM" id="MobiDB-lite"/>
    </source>
</evidence>
<evidence type="ECO:0000313" key="9">
    <source>
        <dbReference type="EMBL" id="ELT96503.1"/>
    </source>
</evidence>
<evidence type="ECO:0000256" key="1">
    <source>
        <dbReference type="ARBA" id="ARBA00004370"/>
    </source>
</evidence>
<dbReference type="SUPFAM" id="SSF81321">
    <property type="entry name" value="Family A G protein-coupled receptor-like"/>
    <property type="match status" value="1"/>
</dbReference>
<feature type="domain" description="G-protein coupled receptors family 1 profile" evidence="8">
    <location>
        <begin position="70"/>
        <end position="326"/>
    </location>
</feature>
<dbReference type="OrthoDB" id="9990906at2759"/>
<feature type="transmembrane region" description="Helical" evidence="6">
    <location>
        <begin position="130"/>
        <end position="151"/>
    </location>
</feature>
<feature type="compositionally biased region" description="Polar residues" evidence="5">
    <location>
        <begin position="367"/>
        <end position="385"/>
    </location>
</feature>
<accession>R7TRG5</accession>
<feature type="signal peptide" evidence="7">
    <location>
        <begin position="1"/>
        <end position="17"/>
    </location>
</feature>
<dbReference type="EnsemblMetazoa" id="CapteT216035">
    <property type="protein sequence ID" value="CapteP216035"/>
    <property type="gene ID" value="CapteG216035"/>
</dbReference>
<dbReference type="PANTHER" id="PTHR46641">
    <property type="entry name" value="FMRFAMIDE RECEPTOR-RELATED"/>
    <property type="match status" value="1"/>
</dbReference>
<dbReference type="HOGENOM" id="CLU_046759_0_0_1"/>
<feature type="transmembrane region" description="Helical" evidence="6">
    <location>
        <begin position="172"/>
        <end position="193"/>
    </location>
</feature>
<dbReference type="InterPro" id="IPR000276">
    <property type="entry name" value="GPCR_Rhodpsn"/>
</dbReference>
<protein>
    <recommendedName>
        <fullName evidence="8">G-protein coupled receptors family 1 profile domain-containing protein</fullName>
    </recommendedName>
</protein>
<dbReference type="InterPro" id="IPR017452">
    <property type="entry name" value="GPCR_Rhodpsn_7TM"/>
</dbReference>
<sequence length="385" mass="44038">MARLPFILLAALVVTVATQTEVKDYLDDHTVDPVINKELEITKNFVRNRKAAMYNYQIASTCLCPMNYLLNGLSIVVFLKMAPKQKQAALLVMIGLCFADAAATTYHIDYVIWANFGWSLMQNTDWGCKFFNWLGVVGSDCSYVFCLLIALERFASVMFPLKVSLWFTKRRVKIAMVAVILIFSSLEMNRFWFFRKALINNVNFCYRSAETSKLSRQLSLGINRILGFLIPWVFICLLNLGIVIRLKQLNMQHQKLGKTDSSHQNNHSLTLMFLSMSIFSLLSRAFDTYNVIHILVIGSNYINDYSKYIISTCLILSGHSLNFVFYTLAGSKFRKTSMEMVCFCKRSTGGPRTFTQRNVEERPPKNPSMNSRHVNNIDISTISQN</sequence>
<dbReference type="InterPro" id="IPR052954">
    <property type="entry name" value="GPCR-Ligand_Int"/>
</dbReference>
<dbReference type="PANTHER" id="PTHR46641:SF2">
    <property type="entry name" value="FMRFAMIDE RECEPTOR"/>
    <property type="match status" value="1"/>
</dbReference>
<feature type="transmembrane region" description="Helical" evidence="6">
    <location>
        <begin position="308"/>
        <end position="329"/>
    </location>
</feature>
<evidence type="ECO:0000313" key="11">
    <source>
        <dbReference type="Proteomes" id="UP000014760"/>
    </source>
</evidence>
<feature type="chain" id="PRO_5008787274" description="G-protein coupled receptors family 1 profile domain-containing protein" evidence="7">
    <location>
        <begin position="18"/>
        <end position="385"/>
    </location>
</feature>
<feature type="region of interest" description="Disordered" evidence="5">
    <location>
        <begin position="353"/>
        <end position="385"/>
    </location>
</feature>